<evidence type="ECO:0000313" key="1">
    <source>
        <dbReference type="EMBL" id="QBK87727.1"/>
    </source>
</evidence>
<reference evidence="1" key="1">
    <citation type="journal article" date="2019" name="MBio">
        <title>Virus Genomes from Deep Sea Sediments Expand the Ocean Megavirome and Support Independent Origins of Viral Gigantism.</title>
        <authorList>
            <person name="Backstrom D."/>
            <person name="Yutin N."/>
            <person name="Jorgensen S.L."/>
            <person name="Dharamshi J."/>
            <person name="Homa F."/>
            <person name="Zaremba-Niedwiedzka K."/>
            <person name="Spang A."/>
            <person name="Wolf Y.I."/>
            <person name="Koonin E.V."/>
            <person name="Ettema T.J."/>
        </authorList>
    </citation>
    <scope>NUCLEOTIDE SEQUENCE</scope>
</reference>
<accession>A0A481YXZ5</accession>
<proteinExistence type="predicted"/>
<sequence length="136" mass="14506">MPHQFRKDPFHVNRDVVRDNLFVVRKLRLPRGAQIRAQQQFATAVNNSMASPPPAAMVPMPYTGTLCLTVLGTNDVIINNPFVKLTTPVVVNSPIGAGTASVTSPGQITLTGIIAPAVYKIVVGVATDARNNGFGQ</sequence>
<protein>
    <submittedName>
        <fullName evidence="1">Uncharacterized protein</fullName>
    </submittedName>
</protein>
<organism evidence="1">
    <name type="scientific">Marseillevirus LCMAC202</name>
    <dbReference type="NCBI Taxonomy" id="2506606"/>
    <lineage>
        <taxon>Viruses</taxon>
        <taxon>Varidnaviria</taxon>
        <taxon>Bamfordvirae</taxon>
        <taxon>Nucleocytoviricota</taxon>
        <taxon>Megaviricetes</taxon>
        <taxon>Pimascovirales</taxon>
        <taxon>Pimascovirales incertae sedis</taxon>
        <taxon>Marseilleviridae</taxon>
    </lineage>
</organism>
<gene>
    <name evidence="1" type="ORF">LCMAC202_00630</name>
</gene>
<name>A0A481YXZ5_9VIRU</name>
<dbReference type="EMBL" id="MK500369">
    <property type="protein sequence ID" value="QBK87727.1"/>
    <property type="molecule type" value="Genomic_DNA"/>
</dbReference>